<organism evidence="2 3">
    <name type="scientific">Halorhodospira halophila (strain DSM 244 / SL1)</name>
    <name type="common">Ectothiorhodospira halophila (strain DSM 244 / SL1)</name>
    <dbReference type="NCBI Taxonomy" id="349124"/>
    <lineage>
        <taxon>Bacteria</taxon>
        <taxon>Pseudomonadati</taxon>
        <taxon>Pseudomonadota</taxon>
        <taxon>Gammaproteobacteria</taxon>
        <taxon>Chromatiales</taxon>
        <taxon>Ectothiorhodospiraceae</taxon>
        <taxon>Halorhodospira</taxon>
    </lineage>
</organism>
<keyword evidence="3" id="KW-1185">Reference proteome</keyword>
<dbReference type="RefSeq" id="WP_011814698.1">
    <property type="nucleotide sequence ID" value="NC_008789.1"/>
</dbReference>
<accession>A1WYB4</accession>
<sequence length="263" mass="29387">MNRVIFNQKGGVGKSTITCNLAAISAASGLRTLVVDSDPQGNSSQYLLGGAAETCEHTIADFYASTLGFRLGPRKPADLDQFITETPFENLSILPANRELEALQNKLEARYKIYKLRDALSSLQTPFDAIYIDTPPALNFFSRSALIAAQRCLIPFDCDDFSRRALYELVEHLEEIREDHNEALRVEGIVVNQFQPSANLPRQLVEELINEELPILAPHLNSSVKVRESHQNAQPLIHWAPKHKLTGQFRELYENLNGATVTS</sequence>
<evidence type="ECO:0000313" key="2">
    <source>
        <dbReference type="EMBL" id="ABM62676.1"/>
    </source>
</evidence>
<dbReference type="AlphaFoldDB" id="A1WYB4"/>
<dbReference type="eggNOG" id="COG1192">
    <property type="taxonomic scope" value="Bacteria"/>
</dbReference>
<protein>
    <submittedName>
        <fullName evidence="2">Cobyrinic acid a,c-diamide synthase</fullName>
    </submittedName>
</protein>
<dbReference type="InterPro" id="IPR027417">
    <property type="entry name" value="P-loop_NTPase"/>
</dbReference>
<dbReference type="HOGENOM" id="CLU_037612_1_4_6"/>
<feature type="domain" description="AAA" evidence="1">
    <location>
        <begin position="5"/>
        <end position="185"/>
    </location>
</feature>
<reference evidence="3" key="1">
    <citation type="submission" date="2006-12" db="EMBL/GenBank/DDBJ databases">
        <title>Complete sequence of Halorhodospira halophila SL1.</title>
        <authorList>
            <consortium name="US DOE Joint Genome Institute"/>
            <person name="Copeland A."/>
            <person name="Lucas S."/>
            <person name="Lapidus A."/>
            <person name="Barry K."/>
            <person name="Detter J.C."/>
            <person name="Glavina del Rio T."/>
            <person name="Hammon N."/>
            <person name="Israni S."/>
            <person name="Dalin E."/>
            <person name="Tice H."/>
            <person name="Pitluck S."/>
            <person name="Saunders E."/>
            <person name="Brettin T."/>
            <person name="Bruce D."/>
            <person name="Han C."/>
            <person name="Tapia R."/>
            <person name="Schmutz J."/>
            <person name="Larimer F."/>
            <person name="Land M."/>
            <person name="Hauser L."/>
            <person name="Kyrpides N."/>
            <person name="Mikhailova N."/>
            <person name="Hoff W."/>
            <person name="Richardson P."/>
        </authorList>
    </citation>
    <scope>NUCLEOTIDE SEQUENCE [LARGE SCALE GENOMIC DNA]</scope>
    <source>
        <strain evidence="3">DSM 244 / SL1</strain>
    </source>
</reference>
<dbReference type="PANTHER" id="PTHR13696">
    <property type="entry name" value="P-LOOP CONTAINING NUCLEOSIDE TRIPHOSPHATE HYDROLASE"/>
    <property type="match status" value="1"/>
</dbReference>
<gene>
    <name evidence="2" type="ordered locus">Hhal_1912</name>
</gene>
<dbReference type="Gene3D" id="3.40.50.300">
    <property type="entry name" value="P-loop containing nucleotide triphosphate hydrolases"/>
    <property type="match status" value="1"/>
</dbReference>
<evidence type="ECO:0000259" key="1">
    <source>
        <dbReference type="Pfam" id="PF13614"/>
    </source>
</evidence>
<dbReference type="CDD" id="cd02042">
    <property type="entry name" value="ParAB_family"/>
    <property type="match status" value="1"/>
</dbReference>
<dbReference type="KEGG" id="hha:Hhal_1912"/>
<dbReference type="PANTHER" id="PTHR13696:SF52">
    <property type="entry name" value="PARA FAMILY PROTEIN CT_582"/>
    <property type="match status" value="1"/>
</dbReference>
<reference evidence="2 3" key="2">
    <citation type="journal article" date="2013" name="Stand. Genomic Sci.">
        <title>Complete genome sequence of Halorhodospira halophila SL1.</title>
        <authorList>
            <person name="Challacombe J.F."/>
            <person name="Majid S."/>
            <person name="Deole R."/>
            <person name="Brettin T.S."/>
            <person name="Bruce D."/>
            <person name="Delano S.F."/>
            <person name="Detter J.C."/>
            <person name="Gleasner C.D."/>
            <person name="Han C.S."/>
            <person name="Misra M."/>
            <person name="Reitenga K.G."/>
            <person name="Mikhailova N."/>
            <person name="Woyke T."/>
            <person name="Pitluck S."/>
            <person name="Nolan M."/>
            <person name="Land M.L."/>
            <person name="Saunders E."/>
            <person name="Tapia R."/>
            <person name="Lapidus A."/>
            <person name="Ivanova N."/>
            <person name="Hoff W.D."/>
        </authorList>
    </citation>
    <scope>NUCLEOTIDE SEQUENCE [LARGE SCALE GENOMIC DNA]</scope>
    <source>
        <strain evidence="3">DSM 244 / SL1</strain>
    </source>
</reference>
<dbReference type="OrthoDB" id="9815116at2"/>
<dbReference type="Proteomes" id="UP000000647">
    <property type="component" value="Chromosome"/>
</dbReference>
<dbReference type="STRING" id="349124.Hhal_1912"/>
<dbReference type="InterPro" id="IPR025669">
    <property type="entry name" value="AAA_dom"/>
</dbReference>
<name>A1WYB4_HALHL</name>
<dbReference type="EMBL" id="CP000544">
    <property type="protein sequence ID" value="ABM62676.1"/>
    <property type="molecule type" value="Genomic_DNA"/>
</dbReference>
<dbReference type="InterPro" id="IPR050678">
    <property type="entry name" value="DNA_Partitioning_ATPase"/>
</dbReference>
<dbReference type="Pfam" id="PF13614">
    <property type="entry name" value="AAA_31"/>
    <property type="match status" value="1"/>
</dbReference>
<dbReference type="SUPFAM" id="SSF52540">
    <property type="entry name" value="P-loop containing nucleoside triphosphate hydrolases"/>
    <property type="match status" value="1"/>
</dbReference>
<proteinExistence type="predicted"/>
<evidence type="ECO:0000313" key="3">
    <source>
        <dbReference type="Proteomes" id="UP000000647"/>
    </source>
</evidence>